<accession>A0A0D0KBI7</accession>
<keyword evidence="1" id="KW-0732">Signal</keyword>
<dbReference type="Proteomes" id="UP000032067">
    <property type="component" value="Unassembled WGS sequence"/>
</dbReference>
<protein>
    <submittedName>
        <fullName evidence="2">Uncharacterized protein</fullName>
    </submittedName>
</protein>
<comment type="caution">
    <text evidence="2">The sequence shown here is derived from an EMBL/GenBank/DDBJ whole genome shotgun (WGS) entry which is preliminary data.</text>
</comment>
<sequence>MGRALLLPLLLLASARCLASWSIEADRSTADIHGLFEIRQEARDFVAKENARDHGEWVALDPNMKILVPRCSVPLETRWTPGSQGLTGRNVMVTCARAVGTRKKWSVHVPVTQKR</sequence>
<feature type="chain" id="PRO_5002214347" evidence="1">
    <location>
        <begin position="20"/>
        <end position="115"/>
    </location>
</feature>
<reference evidence="2 3" key="1">
    <citation type="submission" date="2014-12" db="EMBL/GenBank/DDBJ databases">
        <title>16Stimator: statistical estimation of ribosomal gene copy numbers from draft genome assemblies.</title>
        <authorList>
            <person name="Perisin M.A."/>
            <person name="Vetter M."/>
            <person name="Gilbert J.A."/>
            <person name="Bergelson J."/>
        </authorList>
    </citation>
    <scope>NUCLEOTIDE SEQUENCE [LARGE SCALE GENOMIC DNA]</scope>
    <source>
        <strain evidence="2 3">MEDvA23</strain>
    </source>
</reference>
<evidence type="ECO:0000313" key="2">
    <source>
        <dbReference type="EMBL" id="KIQ23422.1"/>
    </source>
</evidence>
<evidence type="ECO:0000256" key="1">
    <source>
        <dbReference type="SAM" id="SignalP"/>
    </source>
</evidence>
<feature type="signal peptide" evidence="1">
    <location>
        <begin position="1"/>
        <end position="19"/>
    </location>
</feature>
<proteinExistence type="predicted"/>
<dbReference type="AlphaFoldDB" id="A0A0D0KBI7"/>
<gene>
    <name evidence="2" type="ORF">RT97_25325</name>
</gene>
<dbReference type="EMBL" id="JXQQ01000075">
    <property type="protein sequence ID" value="KIQ23422.1"/>
    <property type="molecule type" value="Genomic_DNA"/>
</dbReference>
<name>A0A0D0KBI7_VARPD</name>
<organism evidence="2 3">
    <name type="scientific">Variovorax paradoxus</name>
    <dbReference type="NCBI Taxonomy" id="34073"/>
    <lineage>
        <taxon>Bacteria</taxon>
        <taxon>Pseudomonadati</taxon>
        <taxon>Pseudomonadota</taxon>
        <taxon>Betaproteobacteria</taxon>
        <taxon>Burkholderiales</taxon>
        <taxon>Comamonadaceae</taxon>
        <taxon>Variovorax</taxon>
    </lineage>
</organism>
<evidence type="ECO:0000313" key="3">
    <source>
        <dbReference type="Proteomes" id="UP000032067"/>
    </source>
</evidence>